<feature type="compositionally biased region" description="Basic residues" evidence="1">
    <location>
        <begin position="668"/>
        <end position="678"/>
    </location>
</feature>
<feature type="compositionally biased region" description="Acidic residues" evidence="1">
    <location>
        <begin position="146"/>
        <end position="158"/>
    </location>
</feature>
<gene>
    <name evidence="3" type="ORF">B0T17DRAFT_651228</name>
</gene>
<feature type="compositionally biased region" description="Pro residues" evidence="1">
    <location>
        <begin position="634"/>
        <end position="646"/>
    </location>
</feature>
<dbReference type="InterPro" id="IPR029058">
    <property type="entry name" value="AB_hydrolase_fold"/>
</dbReference>
<feature type="domain" description="Alpha/beta hydrolase fold-3" evidence="2">
    <location>
        <begin position="491"/>
        <end position="580"/>
    </location>
</feature>
<feature type="compositionally biased region" description="Basic residues" evidence="1">
    <location>
        <begin position="389"/>
        <end position="410"/>
    </location>
</feature>
<evidence type="ECO:0000259" key="2">
    <source>
        <dbReference type="Pfam" id="PF07859"/>
    </source>
</evidence>
<keyword evidence="4" id="KW-1185">Reference proteome</keyword>
<dbReference type="EMBL" id="JAULSR010000001">
    <property type="protein sequence ID" value="KAK0636438.1"/>
    <property type="molecule type" value="Genomic_DNA"/>
</dbReference>
<evidence type="ECO:0000313" key="4">
    <source>
        <dbReference type="Proteomes" id="UP001174934"/>
    </source>
</evidence>
<feature type="region of interest" description="Disordered" evidence="1">
    <location>
        <begin position="1"/>
        <end position="22"/>
    </location>
</feature>
<dbReference type="InterPro" id="IPR013094">
    <property type="entry name" value="AB_hydrolase_3"/>
</dbReference>
<keyword evidence="3" id="KW-0378">Hydrolase</keyword>
<accession>A0AA39XLV3</accession>
<sequence>MGRSKSRPRDLGPRSRISIVPEMPELTAALSLLEENKGVEEEGQKSGVTRRQDYEEFGRVGSPIQEILNDVNVVESHGTAFDKTHHDNQAHSFGSESELRLGKPRTPTGLTPVPMPTPRVIPGQRREEMTKGITSSPPDTPPFVVEEFDDDTCAFDEDMTFHDDEARHWASTPFSRPSTPHRSIPTGSLPLTPEATPDQTSKPTRSKSETKTLQRDQEAHFPSEDSAARNLKDSTIVDKDRRLQTPRATDPIHSPSGLLSHVTVERSDQNRRVGPEFEGVEQRAHYHEVWRITDYAPEFPLPSRPYNQPLLASSTSAQPRFDGSPLKEPPRSQLSREASIYKLQDQSQTNSYSAQTPSESSNGDWVVNILSSPSEAYVPGDHRSPSSRTRSRSRTGGRYNRGRYPSHGRPGRQEWDAPPVIERAFHAASVGMIQGLTVPMGLYRGLRDIYYPPPERPDIIKAYPIRRRLPVRIFFPSHYDLTSPTLLPTLFTLHGGGFTVGHASDDDNWNRTFSDAFTVLVISLNYSKAPWAAAFPAPLLDAEALYHAVLNDESLPIDRMRTVLSGFDAGANLALALAQLPSVRTGYDPHSYSQNNNNYHNTCDNTTSNTPRYTHPYTASSRSSRGSSSSSSTQPPPPPPPLRSHPPPAAVISICGILDFSTPPSTKARTRPYKRQLRGPRGWGPGLDWMARLLPSSAWSYIPYGHDTADPLLSPAYAARADLPPHVFVIAAELDCLAHESWRAACSWAGNRVVPDGGAVVGRRAVGRWLLVPDVVHGFDSAGWRNKYLWGDEEARMDAEMKTLAYQREVAEWLWGTVWA</sequence>
<feature type="compositionally biased region" description="Polar residues" evidence="1">
    <location>
        <begin position="172"/>
        <end position="181"/>
    </location>
</feature>
<feature type="region of interest" description="Disordered" evidence="1">
    <location>
        <begin position="35"/>
        <end position="61"/>
    </location>
</feature>
<feature type="region of interest" description="Disordered" evidence="1">
    <location>
        <begin position="588"/>
        <end position="646"/>
    </location>
</feature>
<proteinExistence type="predicted"/>
<reference evidence="3" key="1">
    <citation type="submission" date="2023-06" db="EMBL/GenBank/DDBJ databases">
        <title>Genome-scale phylogeny and comparative genomics of the fungal order Sordariales.</title>
        <authorList>
            <consortium name="Lawrence Berkeley National Laboratory"/>
            <person name="Hensen N."/>
            <person name="Bonometti L."/>
            <person name="Westerberg I."/>
            <person name="Brannstrom I.O."/>
            <person name="Guillou S."/>
            <person name="Cros-Aarteil S."/>
            <person name="Calhoun S."/>
            <person name="Haridas S."/>
            <person name="Kuo A."/>
            <person name="Mondo S."/>
            <person name="Pangilinan J."/>
            <person name="Riley R."/>
            <person name="LaButti K."/>
            <person name="Andreopoulos B."/>
            <person name="Lipzen A."/>
            <person name="Chen C."/>
            <person name="Yanf M."/>
            <person name="Daum C."/>
            <person name="Ng V."/>
            <person name="Clum A."/>
            <person name="Steindorff A."/>
            <person name="Ohm R."/>
            <person name="Martin F."/>
            <person name="Silar P."/>
            <person name="Natvig D."/>
            <person name="Lalanne C."/>
            <person name="Gautier V."/>
            <person name="Ament-velasquez S.L."/>
            <person name="Kruys A."/>
            <person name="Hutchinson M.I."/>
            <person name="Powell A.J."/>
            <person name="Barry K."/>
            <person name="Miller A.N."/>
            <person name="Grigoriev I.V."/>
            <person name="Debuchy R."/>
            <person name="Gladieux P."/>
            <person name="Thoren M.H."/>
            <person name="Johannesson H."/>
        </authorList>
    </citation>
    <scope>NUCLEOTIDE SEQUENCE</scope>
    <source>
        <strain evidence="3">SMH3391-2</strain>
    </source>
</reference>
<dbReference type="Proteomes" id="UP001174934">
    <property type="component" value="Unassembled WGS sequence"/>
</dbReference>
<dbReference type="SUPFAM" id="SSF53474">
    <property type="entry name" value="alpha/beta-Hydrolases"/>
    <property type="match status" value="1"/>
</dbReference>
<feature type="compositionally biased region" description="Basic and acidic residues" evidence="1">
    <location>
        <begin position="35"/>
        <end position="58"/>
    </location>
</feature>
<comment type="caution">
    <text evidence="3">The sequence shown here is derived from an EMBL/GenBank/DDBJ whole genome shotgun (WGS) entry which is preliminary data.</text>
</comment>
<feature type="region of interest" description="Disordered" evidence="1">
    <location>
        <begin position="78"/>
        <end position="279"/>
    </location>
</feature>
<feature type="compositionally biased region" description="Polar residues" evidence="1">
    <location>
        <begin position="344"/>
        <end position="374"/>
    </location>
</feature>
<evidence type="ECO:0000256" key="1">
    <source>
        <dbReference type="SAM" id="MobiDB-lite"/>
    </source>
</evidence>
<dbReference type="PANTHER" id="PTHR23024">
    <property type="entry name" value="ARYLACETAMIDE DEACETYLASE"/>
    <property type="match status" value="1"/>
</dbReference>
<dbReference type="InterPro" id="IPR050466">
    <property type="entry name" value="Carboxylest/Gibb_receptor"/>
</dbReference>
<feature type="compositionally biased region" description="Low complexity" evidence="1">
    <location>
        <begin position="620"/>
        <end position="633"/>
    </location>
</feature>
<dbReference type="PANTHER" id="PTHR23024:SF648">
    <property type="entry name" value="ALPHA_BETA HYDROLASE FOLD PROTEIN"/>
    <property type="match status" value="1"/>
</dbReference>
<feature type="compositionally biased region" description="Basic and acidic residues" evidence="1">
    <location>
        <begin position="159"/>
        <end position="168"/>
    </location>
</feature>
<feature type="compositionally biased region" description="Low complexity" evidence="1">
    <location>
        <begin position="590"/>
        <end position="607"/>
    </location>
</feature>
<dbReference type="GO" id="GO:0016787">
    <property type="term" value="F:hydrolase activity"/>
    <property type="evidence" value="ECO:0007669"/>
    <property type="project" value="UniProtKB-KW"/>
</dbReference>
<feature type="compositionally biased region" description="Basic and acidic residues" evidence="1">
    <location>
        <begin position="263"/>
        <end position="279"/>
    </location>
</feature>
<organism evidence="3 4">
    <name type="scientific">Bombardia bombarda</name>
    <dbReference type="NCBI Taxonomy" id="252184"/>
    <lineage>
        <taxon>Eukaryota</taxon>
        <taxon>Fungi</taxon>
        <taxon>Dikarya</taxon>
        <taxon>Ascomycota</taxon>
        <taxon>Pezizomycotina</taxon>
        <taxon>Sordariomycetes</taxon>
        <taxon>Sordariomycetidae</taxon>
        <taxon>Sordariales</taxon>
        <taxon>Lasiosphaeriaceae</taxon>
        <taxon>Bombardia</taxon>
    </lineage>
</organism>
<feature type="region of interest" description="Disordered" evidence="1">
    <location>
        <begin position="660"/>
        <end position="679"/>
    </location>
</feature>
<dbReference type="Gene3D" id="3.40.50.1820">
    <property type="entry name" value="alpha/beta hydrolase"/>
    <property type="match status" value="1"/>
</dbReference>
<dbReference type="AlphaFoldDB" id="A0AA39XLV3"/>
<feature type="compositionally biased region" description="Basic and acidic residues" evidence="1">
    <location>
        <begin position="206"/>
        <end position="243"/>
    </location>
</feature>
<name>A0AA39XLV3_9PEZI</name>
<feature type="region of interest" description="Disordered" evidence="1">
    <location>
        <begin position="306"/>
        <end position="415"/>
    </location>
</feature>
<feature type="compositionally biased region" description="Basic and acidic residues" evidence="1">
    <location>
        <begin position="80"/>
        <end position="89"/>
    </location>
</feature>
<protein>
    <submittedName>
        <fullName evidence="3">Alpha/Beta hydrolase protein</fullName>
    </submittedName>
</protein>
<evidence type="ECO:0000313" key="3">
    <source>
        <dbReference type="EMBL" id="KAK0636438.1"/>
    </source>
</evidence>
<dbReference type="Pfam" id="PF07859">
    <property type="entry name" value="Abhydrolase_3"/>
    <property type="match status" value="1"/>
</dbReference>